<dbReference type="AlphaFoldDB" id="A0AA37WZP4"/>
<proteinExistence type="predicted"/>
<name>A0AA37WZP4_9GAMM</name>
<dbReference type="InterPro" id="IPR021342">
    <property type="entry name" value="DUF2959"/>
</dbReference>
<dbReference type="RefSeq" id="WP_095499411.1">
    <property type="nucleotide sequence ID" value="NZ_BSPO01000014.1"/>
</dbReference>
<organism evidence="2 3">
    <name type="scientific">Paraferrimonas haliotis</name>
    <dbReference type="NCBI Taxonomy" id="2013866"/>
    <lineage>
        <taxon>Bacteria</taxon>
        <taxon>Pseudomonadati</taxon>
        <taxon>Pseudomonadota</taxon>
        <taxon>Gammaproteobacteria</taxon>
        <taxon>Alteromonadales</taxon>
        <taxon>Ferrimonadaceae</taxon>
        <taxon>Paraferrimonas</taxon>
    </lineage>
</organism>
<dbReference type="PROSITE" id="PS51257">
    <property type="entry name" value="PROKAR_LIPOPROTEIN"/>
    <property type="match status" value="1"/>
</dbReference>
<sequence length="217" mass="24585">MKRQVFVGLVLAVAATGVLTGCQSAYYGAWEKVGVHKRDIMVDRVEDAREAQQDAQEEFNSALEELQTLLGSDGGDLQRAYEKAADEYESAYDAAEKVRDRVDGVESVATALFEEWQQEIGEISKASLRSSSQKQLRETERNYQQMIRSMRRAESKMDPVLTTMKDNMLFLKHNLNARTVGSIQAEFDSLKQDINGLIKEMNVSIEESNRFIESMKQ</sequence>
<evidence type="ECO:0000256" key="1">
    <source>
        <dbReference type="SAM" id="Coils"/>
    </source>
</evidence>
<dbReference type="EMBL" id="BSPO01000014">
    <property type="protein sequence ID" value="GLS84965.1"/>
    <property type="molecule type" value="Genomic_DNA"/>
</dbReference>
<evidence type="ECO:0000313" key="2">
    <source>
        <dbReference type="EMBL" id="GLS84965.1"/>
    </source>
</evidence>
<keyword evidence="1" id="KW-0175">Coiled coil</keyword>
<evidence type="ECO:0000313" key="3">
    <source>
        <dbReference type="Proteomes" id="UP001157439"/>
    </source>
</evidence>
<dbReference type="Proteomes" id="UP001157439">
    <property type="component" value="Unassembled WGS sequence"/>
</dbReference>
<keyword evidence="3" id="KW-1185">Reference proteome</keyword>
<accession>A0AA37WZP4</accession>
<reference evidence="2 3" key="1">
    <citation type="journal article" date="2014" name="Int. J. Syst. Evol. Microbiol.">
        <title>Complete genome sequence of Corynebacterium casei LMG S-19264T (=DSM 44701T), isolated from a smear-ripened cheese.</title>
        <authorList>
            <consortium name="US DOE Joint Genome Institute (JGI-PGF)"/>
            <person name="Walter F."/>
            <person name="Albersmeier A."/>
            <person name="Kalinowski J."/>
            <person name="Ruckert C."/>
        </authorList>
    </citation>
    <scope>NUCLEOTIDE SEQUENCE [LARGE SCALE GENOMIC DNA]</scope>
    <source>
        <strain evidence="2 3">NBRC 112785</strain>
    </source>
</reference>
<feature type="coiled-coil region" evidence="1">
    <location>
        <begin position="38"/>
        <end position="101"/>
    </location>
</feature>
<gene>
    <name evidence="2" type="ORF">GCM10007894_29420</name>
</gene>
<comment type="caution">
    <text evidence="2">The sequence shown here is derived from an EMBL/GenBank/DDBJ whole genome shotgun (WGS) entry which is preliminary data.</text>
</comment>
<dbReference type="Pfam" id="PF11172">
    <property type="entry name" value="DUF2959"/>
    <property type="match status" value="1"/>
</dbReference>
<protein>
    <submittedName>
        <fullName evidence="2">DUF2959 domain-containing protein</fullName>
    </submittedName>
</protein>